<keyword evidence="1" id="KW-0472">Membrane</keyword>
<organism evidence="2 3">
    <name type="scientific">Roseicella frigidaeris</name>
    <dbReference type="NCBI Taxonomy" id="2230885"/>
    <lineage>
        <taxon>Bacteria</taxon>
        <taxon>Pseudomonadati</taxon>
        <taxon>Pseudomonadota</taxon>
        <taxon>Alphaproteobacteria</taxon>
        <taxon>Acetobacterales</taxon>
        <taxon>Roseomonadaceae</taxon>
        <taxon>Roseicella</taxon>
    </lineage>
</organism>
<protein>
    <submittedName>
        <fullName evidence="2">Uncharacterized protein</fullName>
    </submittedName>
</protein>
<keyword evidence="1" id="KW-1133">Transmembrane helix</keyword>
<evidence type="ECO:0000313" key="2">
    <source>
        <dbReference type="EMBL" id="RAI54095.1"/>
    </source>
</evidence>
<dbReference type="Proteomes" id="UP000249065">
    <property type="component" value="Unassembled WGS sequence"/>
</dbReference>
<name>A0A327LW57_9PROT</name>
<comment type="caution">
    <text evidence="2">The sequence shown here is derived from an EMBL/GenBank/DDBJ whole genome shotgun (WGS) entry which is preliminary data.</text>
</comment>
<accession>A0A327LW57</accession>
<evidence type="ECO:0000256" key="1">
    <source>
        <dbReference type="SAM" id="Phobius"/>
    </source>
</evidence>
<keyword evidence="3" id="KW-1185">Reference proteome</keyword>
<feature type="transmembrane region" description="Helical" evidence="1">
    <location>
        <begin position="35"/>
        <end position="53"/>
    </location>
</feature>
<evidence type="ECO:0000313" key="3">
    <source>
        <dbReference type="Proteomes" id="UP000249065"/>
    </source>
</evidence>
<dbReference type="RefSeq" id="WP_111472883.1">
    <property type="nucleotide sequence ID" value="NZ_QLIX01000060.1"/>
</dbReference>
<proteinExistence type="predicted"/>
<sequence>MKVYLAILAVVMVGFFLFADWYASPAGGDPLSWMHLAQTLLALLTMVVGWRTARQELDKQHHQSGK</sequence>
<keyword evidence="1" id="KW-0812">Transmembrane</keyword>
<reference evidence="3" key="1">
    <citation type="submission" date="2018-06" db="EMBL/GenBank/DDBJ databases">
        <authorList>
            <person name="Khan S.A."/>
        </authorList>
    </citation>
    <scope>NUCLEOTIDE SEQUENCE [LARGE SCALE GENOMIC DNA]</scope>
    <source>
        <strain evidence="3">DB-1506</strain>
    </source>
</reference>
<gene>
    <name evidence="2" type="ORF">DOO78_26505</name>
</gene>
<dbReference type="AlphaFoldDB" id="A0A327LW57"/>
<dbReference type="EMBL" id="QLIX01000060">
    <property type="protein sequence ID" value="RAI54095.1"/>
    <property type="molecule type" value="Genomic_DNA"/>
</dbReference>